<dbReference type="OrthoDB" id="4142738at2759"/>
<organism evidence="2 3">
    <name type="scientific">Aspergillus wentii DTO 134E9</name>
    <dbReference type="NCBI Taxonomy" id="1073089"/>
    <lineage>
        <taxon>Eukaryota</taxon>
        <taxon>Fungi</taxon>
        <taxon>Dikarya</taxon>
        <taxon>Ascomycota</taxon>
        <taxon>Pezizomycotina</taxon>
        <taxon>Eurotiomycetes</taxon>
        <taxon>Eurotiomycetidae</taxon>
        <taxon>Eurotiales</taxon>
        <taxon>Aspergillaceae</taxon>
        <taxon>Aspergillus</taxon>
        <taxon>Aspergillus subgen. Cremei</taxon>
    </lineage>
</organism>
<keyword evidence="1" id="KW-0472">Membrane</keyword>
<keyword evidence="3" id="KW-1185">Reference proteome</keyword>
<keyword evidence="1" id="KW-0812">Transmembrane</keyword>
<evidence type="ECO:0000313" key="2">
    <source>
        <dbReference type="EMBL" id="OJJ38465.1"/>
    </source>
</evidence>
<proteinExistence type="predicted"/>
<protein>
    <submittedName>
        <fullName evidence="2">Uncharacterized protein</fullName>
    </submittedName>
</protein>
<evidence type="ECO:0000256" key="1">
    <source>
        <dbReference type="SAM" id="Phobius"/>
    </source>
</evidence>
<name>A0A1L9RU69_ASPWE</name>
<dbReference type="Proteomes" id="UP000184383">
    <property type="component" value="Unassembled WGS sequence"/>
</dbReference>
<dbReference type="RefSeq" id="XP_040692141.1">
    <property type="nucleotide sequence ID" value="XM_040830291.1"/>
</dbReference>
<sequence length="87" mass="10079">MLQDLHTKCKDVRDKRKLSKLYQKIERFASAWEPFFEVTSIFVQAHSEFAGIAWGAICLMFLLGTNYTVHLEKLVTQRRGTCAVWVA</sequence>
<accession>A0A1L9RU69</accession>
<feature type="transmembrane region" description="Helical" evidence="1">
    <location>
        <begin position="49"/>
        <end position="69"/>
    </location>
</feature>
<evidence type="ECO:0000313" key="3">
    <source>
        <dbReference type="Proteomes" id="UP000184383"/>
    </source>
</evidence>
<gene>
    <name evidence="2" type="ORF">ASPWEDRAFT_168367</name>
</gene>
<dbReference type="GeneID" id="63746139"/>
<dbReference type="VEuPathDB" id="FungiDB:ASPWEDRAFT_168367"/>
<keyword evidence="1" id="KW-1133">Transmembrane helix</keyword>
<reference evidence="3" key="1">
    <citation type="journal article" date="2017" name="Genome Biol.">
        <title>Comparative genomics reveals high biological diversity and specific adaptations in the industrially and medically important fungal genus Aspergillus.</title>
        <authorList>
            <person name="de Vries R.P."/>
            <person name="Riley R."/>
            <person name="Wiebenga A."/>
            <person name="Aguilar-Osorio G."/>
            <person name="Amillis S."/>
            <person name="Uchima C.A."/>
            <person name="Anderluh G."/>
            <person name="Asadollahi M."/>
            <person name="Askin M."/>
            <person name="Barry K."/>
            <person name="Battaglia E."/>
            <person name="Bayram O."/>
            <person name="Benocci T."/>
            <person name="Braus-Stromeyer S.A."/>
            <person name="Caldana C."/>
            <person name="Canovas D."/>
            <person name="Cerqueira G.C."/>
            <person name="Chen F."/>
            <person name="Chen W."/>
            <person name="Choi C."/>
            <person name="Clum A."/>
            <person name="Dos Santos R.A."/>
            <person name="Damasio A.R."/>
            <person name="Diallinas G."/>
            <person name="Emri T."/>
            <person name="Fekete E."/>
            <person name="Flipphi M."/>
            <person name="Freyberg S."/>
            <person name="Gallo A."/>
            <person name="Gournas C."/>
            <person name="Habgood R."/>
            <person name="Hainaut M."/>
            <person name="Harispe M.L."/>
            <person name="Henrissat B."/>
            <person name="Hilden K.S."/>
            <person name="Hope R."/>
            <person name="Hossain A."/>
            <person name="Karabika E."/>
            <person name="Karaffa L."/>
            <person name="Karanyi Z."/>
            <person name="Krasevec N."/>
            <person name="Kuo A."/>
            <person name="Kusch H."/>
            <person name="LaButti K."/>
            <person name="Lagendijk E.L."/>
            <person name="Lapidus A."/>
            <person name="Levasseur A."/>
            <person name="Lindquist E."/>
            <person name="Lipzen A."/>
            <person name="Logrieco A.F."/>
            <person name="MacCabe A."/>
            <person name="Maekelae M.R."/>
            <person name="Malavazi I."/>
            <person name="Melin P."/>
            <person name="Meyer V."/>
            <person name="Mielnichuk N."/>
            <person name="Miskei M."/>
            <person name="Molnar A.P."/>
            <person name="Mule G."/>
            <person name="Ngan C.Y."/>
            <person name="Orejas M."/>
            <person name="Orosz E."/>
            <person name="Ouedraogo J.P."/>
            <person name="Overkamp K.M."/>
            <person name="Park H.-S."/>
            <person name="Perrone G."/>
            <person name="Piumi F."/>
            <person name="Punt P.J."/>
            <person name="Ram A.F."/>
            <person name="Ramon A."/>
            <person name="Rauscher S."/>
            <person name="Record E."/>
            <person name="Riano-Pachon D.M."/>
            <person name="Robert V."/>
            <person name="Roehrig J."/>
            <person name="Ruller R."/>
            <person name="Salamov A."/>
            <person name="Salih N.S."/>
            <person name="Samson R.A."/>
            <person name="Sandor E."/>
            <person name="Sanguinetti M."/>
            <person name="Schuetze T."/>
            <person name="Sepcic K."/>
            <person name="Shelest E."/>
            <person name="Sherlock G."/>
            <person name="Sophianopoulou V."/>
            <person name="Squina F.M."/>
            <person name="Sun H."/>
            <person name="Susca A."/>
            <person name="Todd R.B."/>
            <person name="Tsang A."/>
            <person name="Unkles S.E."/>
            <person name="van de Wiele N."/>
            <person name="van Rossen-Uffink D."/>
            <person name="Oliveira J.V."/>
            <person name="Vesth T.C."/>
            <person name="Visser J."/>
            <person name="Yu J.-H."/>
            <person name="Zhou M."/>
            <person name="Andersen M.R."/>
            <person name="Archer D.B."/>
            <person name="Baker S.E."/>
            <person name="Benoit I."/>
            <person name="Brakhage A.A."/>
            <person name="Braus G.H."/>
            <person name="Fischer R."/>
            <person name="Frisvad J.C."/>
            <person name="Goldman G.H."/>
            <person name="Houbraken J."/>
            <person name="Oakley B."/>
            <person name="Pocsi I."/>
            <person name="Scazzocchio C."/>
            <person name="Seiboth B."/>
            <person name="vanKuyk P.A."/>
            <person name="Wortman J."/>
            <person name="Dyer P.S."/>
            <person name="Grigoriev I.V."/>
        </authorList>
    </citation>
    <scope>NUCLEOTIDE SEQUENCE [LARGE SCALE GENOMIC DNA]</scope>
    <source>
        <strain evidence="3">DTO 134E9</strain>
    </source>
</reference>
<dbReference type="EMBL" id="KV878210">
    <property type="protein sequence ID" value="OJJ38465.1"/>
    <property type="molecule type" value="Genomic_DNA"/>
</dbReference>
<dbReference type="AlphaFoldDB" id="A0A1L9RU69"/>